<dbReference type="AlphaFoldDB" id="G0QYU4"/>
<keyword evidence="4" id="KW-0206">Cytoskeleton</keyword>
<keyword evidence="2" id="KW-0963">Cytoplasm</keyword>
<protein>
    <recommendedName>
        <fullName evidence="6">EFHB C-terminal EF-hand domain-containing protein</fullName>
    </recommendedName>
</protein>
<dbReference type="GO" id="GO:0005856">
    <property type="term" value="C:cytoskeleton"/>
    <property type="evidence" value="ECO:0007669"/>
    <property type="project" value="UniProtKB-SubCell"/>
</dbReference>
<comment type="subcellular location">
    <subcellularLocation>
        <location evidence="1">Cytoplasm</location>
        <location evidence="1">Cytoskeleton</location>
    </subcellularLocation>
</comment>
<dbReference type="InParanoid" id="G0QYU4"/>
<evidence type="ECO:0000256" key="1">
    <source>
        <dbReference type="ARBA" id="ARBA00004245"/>
    </source>
</evidence>
<feature type="domain" description="EFHB C-terminal EF-hand" evidence="6">
    <location>
        <begin position="349"/>
        <end position="423"/>
    </location>
</feature>
<accession>G0QYU4</accession>
<evidence type="ECO:0000256" key="4">
    <source>
        <dbReference type="ARBA" id="ARBA00023212"/>
    </source>
</evidence>
<dbReference type="Proteomes" id="UP000008983">
    <property type="component" value="Unassembled WGS sequence"/>
</dbReference>
<dbReference type="Pfam" id="PF25325">
    <property type="entry name" value="EF-hand_EFHB_C"/>
    <property type="match status" value="1"/>
</dbReference>
<dbReference type="EMBL" id="GL984126">
    <property type="protein sequence ID" value="EGR29619.1"/>
    <property type="molecule type" value="Genomic_DNA"/>
</dbReference>
<keyword evidence="3" id="KW-0677">Repeat</keyword>
<reference evidence="7 8" key="1">
    <citation type="submission" date="2011-07" db="EMBL/GenBank/DDBJ databases">
        <authorList>
            <person name="Coyne R."/>
            <person name="Brami D."/>
            <person name="Johnson J."/>
            <person name="Hostetler J."/>
            <person name="Hannick L."/>
            <person name="Clark T."/>
            <person name="Cassidy-Hanley D."/>
            <person name="Inman J."/>
        </authorList>
    </citation>
    <scope>NUCLEOTIDE SEQUENCE [LARGE SCALE GENOMIC DNA]</scope>
    <source>
        <strain evidence="7 8">G5</strain>
    </source>
</reference>
<evidence type="ECO:0000256" key="2">
    <source>
        <dbReference type="ARBA" id="ARBA00022490"/>
    </source>
</evidence>
<dbReference type="InterPro" id="IPR040193">
    <property type="entry name" value="EFHC1/EFHC2/EFHB"/>
</dbReference>
<dbReference type="PANTHER" id="PTHR12086">
    <property type="entry name" value="EF-HAND DOMAIN C-TERMINAL CONTAINING PROTEIN"/>
    <property type="match status" value="1"/>
</dbReference>
<evidence type="ECO:0000256" key="5">
    <source>
        <dbReference type="SAM" id="MobiDB-lite"/>
    </source>
</evidence>
<dbReference type="eggNOG" id="ENOG502QV2M">
    <property type="taxonomic scope" value="Eukaryota"/>
</dbReference>
<dbReference type="InterPro" id="IPR057428">
    <property type="entry name" value="EFHB_EF-hand_C"/>
</dbReference>
<dbReference type="OMA" id="EANYASH"/>
<dbReference type="STRING" id="857967.G0QYU4"/>
<evidence type="ECO:0000313" key="7">
    <source>
        <dbReference type="EMBL" id="EGR29619.1"/>
    </source>
</evidence>
<feature type="region of interest" description="Disordered" evidence="5">
    <location>
        <begin position="19"/>
        <end position="45"/>
    </location>
</feature>
<feature type="compositionally biased region" description="Polar residues" evidence="5">
    <location>
        <begin position="20"/>
        <end position="30"/>
    </location>
</feature>
<gene>
    <name evidence="7" type="ORF">IMG5_152210</name>
</gene>
<keyword evidence="8" id="KW-1185">Reference proteome</keyword>
<dbReference type="OrthoDB" id="2096280at2759"/>
<evidence type="ECO:0000256" key="3">
    <source>
        <dbReference type="ARBA" id="ARBA00022737"/>
    </source>
</evidence>
<dbReference type="PANTHER" id="PTHR12086:SF12">
    <property type="entry name" value="EF-HAND DOMAIN-CONTAINING FAMILY MEMBER B"/>
    <property type="match status" value="1"/>
</dbReference>
<evidence type="ECO:0000259" key="6">
    <source>
        <dbReference type="Pfam" id="PF25325"/>
    </source>
</evidence>
<feature type="region of interest" description="Disordered" evidence="5">
    <location>
        <begin position="292"/>
        <end position="316"/>
    </location>
</feature>
<dbReference type="GeneID" id="14905722"/>
<evidence type="ECO:0000313" key="8">
    <source>
        <dbReference type="Proteomes" id="UP000008983"/>
    </source>
</evidence>
<dbReference type="RefSeq" id="XP_004030855.1">
    <property type="nucleotide sequence ID" value="XM_004030807.1"/>
</dbReference>
<name>G0QYU4_ICHMU</name>
<proteinExistence type="predicted"/>
<sequence length="425" mass="48761">MNNITAQIKSSYQGYHKQAGVSTKLPNESAANCIKPDNDKNPGTPEHVKKYRKSYKMQSGVTILHHGVKDDPKPNENFIYGKKVEGSDHVTDVFDGSKQQGIKQMINQLKEAQYASRTLEPLGEPMKRNYQFPDQVHDESFKFGLATKNSEYTAKEVMFPQKPIMNDSKTHQQYVFTHGNFEAGEQKSRDYNWPVDPKEHRFGKFEKTVTNQAQLAVHQDSIPNEFPKTIILKKKQEDFKNYHEDHLGQPKNLGQTNAKNDPNKVFGARLGGPDEWNAGKCIRGDGTLKEVQPDKDLGTTNKFGFRNLPKPGDENRIFGTPTIRDDIMKPQVKSIADPNNYGDEKPAVNLLFPQKYHYMGVDEQDFLLKRNKQEIKEIFKSIGFDYKAGKFEGIYRRALEFQNTNDEKVSIKNFMQAIQEMHHIE</sequence>
<organism evidence="7 8">
    <name type="scientific">Ichthyophthirius multifiliis</name>
    <name type="common">White spot disease agent</name>
    <name type="synonym">Ich</name>
    <dbReference type="NCBI Taxonomy" id="5932"/>
    <lineage>
        <taxon>Eukaryota</taxon>
        <taxon>Sar</taxon>
        <taxon>Alveolata</taxon>
        <taxon>Ciliophora</taxon>
        <taxon>Intramacronucleata</taxon>
        <taxon>Oligohymenophorea</taxon>
        <taxon>Hymenostomatida</taxon>
        <taxon>Ophryoglenina</taxon>
        <taxon>Ichthyophthirius</taxon>
    </lineage>
</organism>